<gene>
    <name evidence="2" type="ORF">ADK34_28535</name>
</gene>
<proteinExistence type="predicted"/>
<name>A0A0L8JLB8_STRVR</name>
<keyword evidence="1" id="KW-0472">Membrane</keyword>
<evidence type="ECO:0000313" key="2">
    <source>
        <dbReference type="EMBL" id="KOG14427.1"/>
    </source>
</evidence>
<dbReference type="Proteomes" id="UP000037023">
    <property type="component" value="Unassembled WGS sequence"/>
</dbReference>
<keyword evidence="1" id="KW-1133">Transmembrane helix</keyword>
<feature type="transmembrane region" description="Helical" evidence="1">
    <location>
        <begin position="65"/>
        <end position="87"/>
    </location>
</feature>
<keyword evidence="1" id="KW-0812">Transmembrane</keyword>
<organism evidence="2 3">
    <name type="scientific">Streptomyces viridochromogenes</name>
    <dbReference type="NCBI Taxonomy" id="1938"/>
    <lineage>
        <taxon>Bacteria</taxon>
        <taxon>Bacillati</taxon>
        <taxon>Actinomycetota</taxon>
        <taxon>Actinomycetes</taxon>
        <taxon>Kitasatosporales</taxon>
        <taxon>Streptomycetaceae</taxon>
        <taxon>Streptomyces</taxon>
    </lineage>
</organism>
<evidence type="ECO:0000256" key="1">
    <source>
        <dbReference type="SAM" id="Phobius"/>
    </source>
</evidence>
<protein>
    <submittedName>
        <fullName evidence="2">Uncharacterized protein</fullName>
    </submittedName>
</protein>
<dbReference type="RefSeq" id="WP_033201942.1">
    <property type="nucleotide sequence ID" value="NZ_LGUP01000370.1"/>
</dbReference>
<reference evidence="2 3" key="1">
    <citation type="submission" date="2015-06" db="EMBL/GenBank/DDBJ databases">
        <authorList>
            <person name="Hoefler B.C."/>
            <person name="Straight P.D."/>
        </authorList>
    </citation>
    <scope>NUCLEOTIDE SEQUENCE [LARGE SCALE GENOMIC DNA]</scope>
    <source>
        <strain evidence="2 3">NRRL 3427</strain>
    </source>
</reference>
<comment type="caution">
    <text evidence="2">The sequence shown here is derived from an EMBL/GenBank/DDBJ whole genome shotgun (WGS) entry which is preliminary data.</text>
</comment>
<dbReference type="AlphaFoldDB" id="A0A0L8JLB8"/>
<dbReference type="PATRIC" id="fig|1938.6.peg.6115"/>
<evidence type="ECO:0000313" key="3">
    <source>
        <dbReference type="Proteomes" id="UP000037023"/>
    </source>
</evidence>
<dbReference type="OrthoDB" id="4319187at2"/>
<accession>A0A0L8JLB8</accession>
<sequence>MFFVILLLLAFFLTAGVRGLWVALNVKESAVRLERWHPRNLDLRAQAAGHPGPHDRLLTATGFRVAGGVLTLLGFGLILAPLIAALLG</sequence>
<dbReference type="EMBL" id="LGUP01000370">
    <property type="protein sequence ID" value="KOG14427.1"/>
    <property type="molecule type" value="Genomic_DNA"/>
</dbReference>